<dbReference type="EMBL" id="BSYR01000017">
    <property type="protein sequence ID" value="GMI80660.1"/>
    <property type="molecule type" value="Genomic_DNA"/>
</dbReference>
<dbReference type="PRINTS" id="PR00111">
    <property type="entry name" value="ABHYDROLASE"/>
</dbReference>
<dbReference type="AlphaFoldDB" id="A0A9W7LZJ6"/>
<gene>
    <name evidence="2" type="ORF">HRI_001735300</name>
</gene>
<evidence type="ECO:0000313" key="2">
    <source>
        <dbReference type="EMBL" id="GMI80660.1"/>
    </source>
</evidence>
<accession>A0A9W7LZJ6</accession>
<evidence type="ECO:0000313" key="3">
    <source>
        <dbReference type="Proteomes" id="UP001165190"/>
    </source>
</evidence>
<comment type="caution">
    <text evidence="2">The sequence shown here is derived from an EMBL/GenBank/DDBJ whole genome shotgun (WGS) entry which is preliminary data.</text>
</comment>
<proteinExistence type="predicted"/>
<reference evidence="2" key="1">
    <citation type="submission" date="2023-05" db="EMBL/GenBank/DDBJ databases">
        <title>Genome and transcriptome analyses reveal genes involved in the formation of fine ridges on petal epidermal cells in Hibiscus trionum.</title>
        <authorList>
            <person name="Koshimizu S."/>
            <person name="Masuda S."/>
            <person name="Ishii T."/>
            <person name="Shirasu K."/>
            <person name="Hoshino A."/>
            <person name="Arita M."/>
        </authorList>
    </citation>
    <scope>NUCLEOTIDE SEQUENCE</scope>
    <source>
        <strain evidence="2">Hamamatsu line</strain>
    </source>
</reference>
<dbReference type="OrthoDB" id="2498029at2759"/>
<organism evidence="2 3">
    <name type="scientific">Hibiscus trionum</name>
    <name type="common">Flower of an hour</name>
    <dbReference type="NCBI Taxonomy" id="183268"/>
    <lineage>
        <taxon>Eukaryota</taxon>
        <taxon>Viridiplantae</taxon>
        <taxon>Streptophyta</taxon>
        <taxon>Embryophyta</taxon>
        <taxon>Tracheophyta</taxon>
        <taxon>Spermatophyta</taxon>
        <taxon>Magnoliopsida</taxon>
        <taxon>eudicotyledons</taxon>
        <taxon>Gunneridae</taxon>
        <taxon>Pentapetalae</taxon>
        <taxon>rosids</taxon>
        <taxon>malvids</taxon>
        <taxon>Malvales</taxon>
        <taxon>Malvaceae</taxon>
        <taxon>Malvoideae</taxon>
        <taxon>Hibiscus</taxon>
    </lineage>
</organism>
<dbReference type="InterPro" id="IPR051044">
    <property type="entry name" value="MAG_DAG_Lipase"/>
</dbReference>
<dbReference type="InterPro" id="IPR000073">
    <property type="entry name" value="AB_hydrolase_1"/>
</dbReference>
<feature type="domain" description="Serine aminopeptidase S33" evidence="1">
    <location>
        <begin position="53"/>
        <end position="291"/>
    </location>
</feature>
<evidence type="ECO:0000259" key="1">
    <source>
        <dbReference type="Pfam" id="PF12146"/>
    </source>
</evidence>
<dbReference type="Gene3D" id="3.40.50.1820">
    <property type="entry name" value="alpha/beta hydrolase"/>
    <property type="match status" value="1"/>
</dbReference>
<dbReference type="FunFam" id="3.40.50.1820:FF:000036">
    <property type="entry name" value="Alpha/beta-Hydrolases superfamily protein"/>
    <property type="match status" value="1"/>
</dbReference>
<dbReference type="Pfam" id="PF12146">
    <property type="entry name" value="Hydrolase_4"/>
    <property type="match status" value="1"/>
</dbReference>
<protein>
    <recommendedName>
        <fullName evidence="1">Serine aminopeptidase S33 domain-containing protein</fullName>
    </recommendedName>
</protein>
<name>A0A9W7LZJ6_HIBTR</name>
<dbReference type="Proteomes" id="UP001165190">
    <property type="component" value="Unassembled WGS sequence"/>
</dbReference>
<dbReference type="PANTHER" id="PTHR11614">
    <property type="entry name" value="PHOSPHOLIPASE-RELATED"/>
    <property type="match status" value="1"/>
</dbReference>
<keyword evidence="3" id="KW-1185">Reference proteome</keyword>
<sequence>MGEVGGETSRESWAKAHEDNDLEAGTVRYEEEYITNSRGLKLFTCRWIPANEEPKALIFICHGYAMECSITMNSTAIRLVKAGFAVYGIDYEGHGKSSGLQGYISSFDNVVDDCSSFFTDVCERKENKKKMRYLVGESMGGAVLLLVHRKKPDYWDGAVLVAPMCKVADDMKPHPLVISVLRKLNKFIPTWRIVPVQDVVDAAFRQPEVRAQVRANPYCYKGRPRLNTANELLNTSLELEQRLHEVSLPFLVLHGGDDKVTDKAVSQQLYDVAASWDKSFKLYSGMWHGLLYGETPENIEIVFADIIGWLDQRIEFGNSRLERELKLENDEILISKHM</sequence>
<dbReference type="InterPro" id="IPR022742">
    <property type="entry name" value="Hydrolase_4"/>
</dbReference>
<dbReference type="InterPro" id="IPR029058">
    <property type="entry name" value="AB_hydrolase_fold"/>
</dbReference>
<dbReference type="SUPFAM" id="SSF53474">
    <property type="entry name" value="alpha/beta-Hydrolases"/>
    <property type="match status" value="1"/>
</dbReference>